<gene>
    <name evidence="3" type="ORF">ABEG18_13455</name>
</gene>
<keyword evidence="2" id="KW-0812">Transmembrane</keyword>
<dbReference type="EMBL" id="CP157484">
    <property type="protein sequence ID" value="XBO36756.1"/>
    <property type="molecule type" value="Genomic_DNA"/>
</dbReference>
<keyword evidence="2" id="KW-0472">Membrane</keyword>
<protein>
    <submittedName>
        <fullName evidence="3">AsmA-like C-terminal region-containing protein</fullName>
    </submittedName>
</protein>
<evidence type="ECO:0000256" key="2">
    <source>
        <dbReference type="SAM" id="Phobius"/>
    </source>
</evidence>
<proteinExistence type="predicted"/>
<reference evidence="3" key="1">
    <citation type="submission" date="2024-05" db="EMBL/GenBank/DDBJ databases">
        <authorList>
            <person name="Kim S."/>
            <person name="Heo J."/>
            <person name="Choi H."/>
            <person name="Choi Y."/>
            <person name="Kwon S.-W."/>
            <person name="Kim Y."/>
        </authorList>
    </citation>
    <scope>NUCLEOTIDE SEQUENCE</scope>
    <source>
        <strain evidence="3">KACC 23698</strain>
    </source>
</reference>
<feature type="region of interest" description="Disordered" evidence="1">
    <location>
        <begin position="1"/>
        <end position="26"/>
    </location>
</feature>
<evidence type="ECO:0000256" key="1">
    <source>
        <dbReference type="SAM" id="MobiDB-lite"/>
    </source>
</evidence>
<accession>A0AAU7J9D5</accession>
<name>A0AAU7J9D5_9HYPH</name>
<dbReference type="RefSeq" id="WP_406853571.1">
    <property type="nucleotide sequence ID" value="NZ_CP157484.1"/>
</dbReference>
<sequence length="1131" mass="117108">MTAEGSNIARRVARSCKRARPGEARARRKPGRRVAWALGALAGVVCLLALVGAGAVAWRLRQGPIEIDPFVERISVALEQQFGNGFDVDIQHAQLEWSDSPMLTVSGVTIRDAQGNLVVAAPQADIGFDMASLAVGGLVPRRIDLIGLAVSLTIDPDGSVSVSAVGSDAADAPAPVQPTDTSFGPGAILDALGAKTGPIAVLERAGVRDGRLRVNDRRRGRSIVYDKLGLAYSRPNEAQGRLIMAATGPSGPWTMALTIAGQKGGERTIGLTTDNLAVSDLLGMAEPGAIPVSTDMPIDASLRLTLGADNAVAALEGQVTGRKAMVLFDDPDAEPLFVDELKGEIGWDAARHAMLVKRLEVNAGDTRVAVAGSLTPPTAASESWAVDLVSNGATLAGEGPKDKPIPIAQASFKGRIPLGFGGLAIDRLDLGGPGLGIVLSGSLGRVDGFEGLRLDLTTSRMPVRSLLAFWPTFIVPEVRAYLVESIQSGTVEAFRYRTAMSPAMLADAVAKRPIPDDAVALDTTVSGGVMRVAPGLPPLTDIEAVGRVTGRTVAVTVRRAAVAAGVGQPIALANGRYDVADTSAKPTVAKVAFDASGPAEGALALLKSEALRPYFPAPADVAGVKGHVDFKAAISFPQQAVLQPSDVSVQLQGVASGFGADNVFGKEKIEGANLAITNDRAGILVKGDGRIGGSPASIELRQPTGAAGEAVVSLALDEAGRARRGIKLPQITGTVDAKITVKDLGAARVIPRVDLDLTRANIVDLLPGWVKTPGKTAKASFKLDSDADGTTLDEFTLDASGPVSARGALRLGADGSLVAARLSSLKISAGDDMRVDLERQGNSSRVSLKASSIDARPVLKALMSPGASPMAGPGDIDLDIKAQSVLGLNGQIFSAVDGRISIRGGDFRDFRLAGRFGAAPVVGQMARDEAGRLGIVIESADAGDFLRFFDIYRRMQGGAMLVQLNGAAPQMSGTFVVNRFVLQNEPALARSAPDQQNNVSFTKLKSGFAVGGGKLVIRDATMWGPAVGGTLEGSLDFTRDKADFSGTFVPAYGLNNIFNQVPIVGPILGGGQHEGLFAVNFRIAGKASQPTVSINPLSAVAPGFLRKFFGVMGGPEVTGSGAPPPPPVSDH</sequence>
<keyword evidence="2" id="KW-1133">Transmembrane helix</keyword>
<dbReference type="AlphaFoldDB" id="A0AAU7J9D5"/>
<feature type="transmembrane region" description="Helical" evidence="2">
    <location>
        <begin position="34"/>
        <end position="58"/>
    </location>
</feature>
<organism evidence="3">
    <name type="scientific">Alsobacter sp. KACC 23698</name>
    <dbReference type="NCBI Taxonomy" id="3149229"/>
    <lineage>
        <taxon>Bacteria</taxon>
        <taxon>Pseudomonadati</taxon>
        <taxon>Pseudomonadota</taxon>
        <taxon>Alphaproteobacteria</taxon>
        <taxon>Hyphomicrobiales</taxon>
        <taxon>Alsobacteraceae</taxon>
        <taxon>Alsobacter</taxon>
    </lineage>
</organism>
<evidence type="ECO:0000313" key="3">
    <source>
        <dbReference type="EMBL" id="XBO36756.1"/>
    </source>
</evidence>